<dbReference type="FunFam" id="3.90.930.12:FF:000002">
    <property type="entry name" value="50S ribosomal protein L6"/>
    <property type="match status" value="1"/>
</dbReference>
<dbReference type="GO" id="GO:0002181">
    <property type="term" value="P:cytoplasmic translation"/>
    <property type="evidence" value="ECO:0007669"/>
    <property type="project" value="TreeGrafter"/>
</dbReference>
<comment type="subunit">
    <text evidence="7">Part of the 50S ribosomal subunit.</text>
</comment>
<evidence type="ECO:0000259" key="9">
    <source>
        <dbReference type="Pfam" id="PF00347"/>
    </source>
</evidence>
<feature type="domain" description="Large ribosomal subunit protein uL6 alpha-beta" evidence="9">
    <location>
        <begin position="94"/>
        <end position="167"/>
    </location>
</feature>
<evidence type="ECO:0000256" key="6">
    <source>
        <dbReference type="ARBA" id="ARBA00069413"/>
    </source>
</evidence>
<evidence type="ECO:0000256" key="7">
    <source>
        <dbReference type="HAMAP-Rule" id="MF_01365"/>
    </source>
</evidence>
<evidence type="ECO:0000256" key="8">
    <source>
        <dbReference type="RuleBase" id="RU003869"/>
    </source>
</evidence>
<dbReference type="PIRSF" id="PIRSF002162">
    <property type="entry name" value="Ribosomal_L6"/>
    <property type="match status" value="1"/>
</dbReference>
<organism evidence="10">
    <name type="scientific">Gracilaria vermiculophylla</name>
    <dbReference type="NCBI Taxonomy" id="2608709"/>
    <lineage>
        <taxon>Eukaryota</taxon>
        <taxon>Rhodophyta</taxon>
        <taxon>Florideophyceae</taxon>
        <taxon>Rhodymeniophycidae</taxon>
        <taxon>Gracilariales</taxon>
        <taxon>Gracilariaceae</taxon>
        <taxon>Gracilaria</taxon>
    </lineage>
</organism>
<geneLocation type="chloroplast" evidence="10"/>
<keyword evidence="10" id="KW-0934">Plastid</keyword>
<dbReference type="PRINTS" id="PR00059">
    <property type="entry name" value="RIBOSOMALL6"/>
</dbReference>
<gene>
    <name evidence="7 10" type="primary">rpl6</name>
</gene>
<evidence type="ECO:0000313" key="10">
    <source>
        <dbReference type="EMBL" id="AXI96980.1"/>
    </source>
</evidence>
<keyword evidence="4 7" id="KW-0689">Ribosomal protein</keyword>
<reference evidence="11" key="2">
    <citation type="journal article" date="2020" name="Mitochondrial DNA Part B Resour">
        <title>Phylogenetic analysis of the complete chloroplast genome of Gracilaria vermiculophylla.</title>
        <authorList>
            <person name="Li Y."/>
            <person name="Han H."/>
            <person name="Ma X."/>
        </authorList>
    </citation>
    <scope>NUCLEOTIDE SEQUENCE</scope>
</reference>
<reference evidence="10" key="1">
    <citation type="submission" date="2018-05" db="EMBL/GenBank/DDBJ databases">
        <title>Organellar genomes of Gracilariaceae.</title>
        <authorList>
            <person name="Iha C."/>
            <person name="Oliveira M.C."/>
        </authorList>
    </citation>
    <scope>NUCLEOTIDE SEQUENCE</scope>
</reference>
<dbReference type="InterPro" id="IPR002358">
    <property type="entry name" value="Ribosomal_uL6_CS"/>
</dbReference>
<evidence type="ECO:0000256" key="3">
    <source>
        <dbReference type="ARBA" id="ARBA00022884"/>
    </source>
</evidence>
<dbReference type="GO" id="GO:0009507">
    <property type="term" value="C:chloroplast"/>
    <property type="evidence" value="ECO:0007669"/>
    <property type="project" value="UniProtKB-SubCell"/>
</dbReference>
<dbReference type="GeneID" id="37620609"/>
<comment type="function">
    <text evidence="7">Binds 23S rRNA.</text>
</comment>
<dbReference type="EMBL" id="MN853882">
    <property type="protein sequence ID" value="QXU75184.1"/>
    <property type="molecule type" value="Genomic_DNA"/>
</dbReference>
<dbReference type="InterPro" id="IPR000702">
    <property type="entry name" value="Ribosomal_uL6-like"/>
</dbReference>
<dbReference type="InterPro" id="IPR019906">
    <property type="entry name" value="Ribosomal_uL6_bac-type"/>
</dbReference>
<comment type="similarity">
    <text evidence="1 7 8">Belongs to the universal ribosomal protein uL6 family.</text>
</comment>
<name>A0A345U944_9FLOR</name>
<keyword evidence="5 7" id="KW-0687">Ribonucleoprotein</keyword>
<dbReference type="Gene3D" id="3.90.930.12">
    <property type="entry name" value="Ribosomal protein L6, alpha-beta domain"/>
    <property type="match status" value="2"/>
</dbReference>
<evidence type="ECO:0000256" key="1">
    <source>
        <dbReference type="ARBA" id="ARBA00009356"/>
    </source>
</evidence>
<dbReference type="PANTHER" id="PTHR11655">
    <property type="entry name" value="60S/50S RIBOSOMAL PROTEIN L6/L9"/>
    <property type="match status" value="1"/>
</dbReference>
<dbReference type="GO" id="GO:0003735">
    <property type="term" value="F:structural constituent of ribosome"/>
    <property type="evidence" value="ECO:0007669"/>
    <property type="project" value="InterPro"/>
</dbReference>
<dbReference type="PANTHER" id="PTHR11655:SF14">
    <property type="entry name" value="LARGE RIBOSOMAL SUBUNIT PROTEIN UL6M"/>
    <property type="match status" value="1"/>
</dbReference>
<evidence type="ECO:0000313" key="11">
    <source>
        <dbReference type="EMBL" id="QXU75184.1"/>
    </source>
</evidence>
<dbReference type="InterPro" id="IPR020040">
    <property type="entry name" value="Ribosomal_uL6_a/b-dom"/>
</dbReference>
<dbReference type="FunFam" id="3.90.930.12:FF:000001">
    <property type="entry name" value="50S ribosomal protein L6"/>
    <property type="match status" value="1"/>
</dbReference>
<protein>
    <recommendedName>
        <fullName evidence="6 7">Large ribosomal subunit protein uL6c</fullName>
    </recommendedName>
</protein>
<dbReference type="HAMAP" id="MF_01365_B">
    <property type="entry name" value="Ribosomal_uL6_B"/>
    <property type="match status" value="1"/>
</dbReference>
<keyword evidence="2 7" id="KW-0699">rRNA-binding</keyword>
<sequence length="181" mass="20548">MSRIGKKPINLPQNTNVKIIDNKVQIQGPKGELSYKVHKSLEIKHDIKNEKLYLYKTSKENKEAQKLYGLSRTLINNMIIGVSEGFEKKLQIQGVGYRSQLQGRDLILNLGYSHIVTIKPPKNITIEVENSINITIKGIKKEQVGEIAAQIRRIRPPEPYKGKGIRYLNEIIHLKVGKAGK</sequence>
<dbReference type="SUPFAM" id="SSF56053">
    <property type="entry name" value="Ribosomal protein L6"/>
    <property type="match status" value="2"/>
</dbReference>
<evidence type="ECO:0000256" key="2">
    <source>
        <dbReference type="ARBA" id="ARBA00022730"/>
    </source>
</evidence>
<dbReference type="InterPro" id="IPR036789">
    <property type="entry name" value="Ribosomal_uL6-like_a/b-dom_sf"/>
</dbReference>
<dbReference type="RefSeq" id="YP_009509330.1">
    <property type="nucleotide sequence ID" value="NC_039092.1"/>
</dbReference>
<dbReference type="PROSITE" id="PS00525">
    <property type="entry name" value="RIBOSOMAL_L6_1"/>
    <property type="match status" value="1"/>
</dbReference>
<comment type="subcellular location">
    <subcellularLocation>
        <location evidence="7">Plastid</location>
        <location evidence="7">Chloroplast</location>
    </subcellularLocation>
</comment>
<evidence type="ECO:0000256" key="4">
    <source>
        <dbReference type="ARBA" id="ARBA00022980"/>
    </source>
</evidence>
<feature type="domain" description="Large ribosomal subunit protein uL6 alpha-beta" evidence="9">
    <location>
        <begin position="12"/>
        <end position="85"/>
    </location>
</feature>
<proteinExistence type="inferred from homology"/>
<keyword evidence="10" id="KW-0150">Chloroplast</keyword>
<dbReference type="Pfam" id="PF00347">
    <property type="entry name" value="Ribosomal_L6"/>
    <property type="match status" value="2"/>
</dbReference>
<accession>A0A345U944</accession>
<evidence type="ECO:0000256" key="5">
    <source>
        <dbReference type="ARBA" id="ARBA00023274"/>
    </source>
</evidence>
<keyword evidence="3 7" id="KW-0694">RNA-binding</keyword>
<dbReference type="EMBL" id="MH396013">
    <property type="protein sequence ID" value="AXI96980.1"/>
    <property type="molecule type" value="Genomic_DNA"/>
</dbReference>
<dbReference type="GO" id="GO:0019843">
    <property type="term" value="F:rRNA binding"/>
    <property type="evidence" value="ECO:0007669"/>
    <property type="project" value="UniProtKB-UniRule"/>
</dbReference>
<dbReference type="AlphaFoldDB" id="A0A345U944"/>
<dbReference type="GO" id="GO:0022625">
    <property type="term" value="C:cytosolic large ribosomal subunit"/>
    <property type="evidence" value="ECO:0007669"/>
    <property type="project" value="TreeGrafter"/>
</dbReference>
<dbReference type="NCBIfam" id="TIGR03654">
    <property type="entry name" value="L6_bact"/>
    <property type="match status" value="1"/>
</dbReference>